<protein>
    <submittedName>
        <fullName evidence="2">Uncharacterized protein</fullName>
    </submittedName>
</protein>
<keyword evidence="3" id="KW-1185">Reference proteome</keyword>
<dbReference type="STRING" id="331657.A0A4U0WHA8"/>
<name>A0A4U0WHA8_9PEZI</name>
<proteinExistence type="predicted"/>
<feature type="chain" id="PRO_5020810081" evidence="1">
    <location>
        <begin position="21"/>
        <end position="414"/>
    </location>
</feature>
<evidence type="ECO:0000256" key="1">
    <source>
        <dbReference type="SAM" id="SignalP"/>
    </source>
</evidence>
<keyword evidence="1" id="KW-0732">Signal</keyword>
<dbReference type="EMBL" id="NAJN01001615">
    <property type="protein sequence ID" value="TKA62141.1"/>
    <property type="molecule type" value="Genomic_DNA"/>
</dbReference>
<sequence>MLSKLFVLFTLVCLSVRSIGDKCSAKEGAGLCKKTSDCSDGFTVTGACPNDPASVKCCIKKSCSYSSSSFGTLSGSCLTKTSDSCKDGYFQPGECPGPANAQCCIQKTCRLDRRGGDCMDKTRSSCPRNYWTAGLCPGDKDVQCCVDSLDSSLVINYIKKVYNLAVAYGQGGGKRPANQLVMEWLRHRAYNDLKFKALVNGVDDGWIKYCNDRGLEFVNTLPADPFFAGEKEEYDHLGATMNGHYLNLGERSDVAGWAGDLFTFYREWRHDNPGSGYEAAKKYVVDHLARPGDSSTFKLLDAIEDADGYNMALSLRLNPSRTVVQEFEDLLKPDGGYRHRFSIFYNMRFNGHRAFAASEAKALFLSNNALIAAGRTFLIEKDGLVTLPNLLPDAELDGFCDGFAERVESLAKAS</sequence>
<dbReference type="OrthoDB" id="3738583at2759"/>
<accession>A0A4U0WHA8</accession>
<gene>
    <name evidence="2" type="ORF">B0A49_09076</name>
</gene>
<dbReference type="AlphaFoldDB" id="A0A4U0WHA8"/>
<reference evidence="2 3" key="1">
    <citation type="submission" date="2017-03" db="EMBL/GenBank/DDBJ databases">
        <title>Genomes of endolithic fungi from Antarctica.</title>
        <authorList>
            <person name="Coleine C."/>
            <person name="Masonjones S."/>
            <person name="Stajich J.E."/>
        </authorList>
    </citation>
    <scope>NUCLEOTIDE SEQUENCE [LARGE SCALE GENOMIC DNA]</scope>
    <source>
        <strain evidence="2 3">CCFEE 5187</strain>
    </source>
</reference>
<comment type="caution">
    <text evidence="2">The sequence shown here is derived from an EMBL/GenBank/DDBJ whole genome shotgun (WGS) entry which is preliminary data.</text>
</comment>
<dbReference type="Proteomes" id="UP000308768">
    <property type="component" value="Unassembled WGS sequence"/>
</dbReference>
<feature type="signal peptide" evidence="1">
    <location>
        <begin position="1"/>
        <end position="20"/>
    </location>
</feature>
<organism evidence="2 3">
    <name type="scientific">Cryomyces minteri</name>
    <dbReference type="NCBI Taxonomy" id="331657"/>
    <lineage>
        <taxon>Eukaryota</taxon>
        <taxon>Fungi</taxon>
        <taxon>Dikarya</taxon>
        <taxon>Ascomycota</taxon>
        <taxon>Pezizomycotina</taxon>
        <taxon>Dothideomycetes</taxon>
        <taxon>Dothideomycetes incertae sedis</taxon>
        <taxon>Cryomyces</taxon>
    </lineage>
</organism>
<evidence type="ECO:0000313" key="2">
    <source>
        <dbReference type="EMBL" id="TKA62141.1"/>
    </source>
</evidence>
<evidence type="ECO:0000313" key="3">
    <source>
        <dbReference type="Proteomes" id="UP000308768"/>
    </source>
</evidence>